<protein>
    <submittedName>
        <fullName evidence="1">Uncharacterized protein</fullName>
    </submittedName>
</protein>
<organism evidence="1">
    <name type="scientific">marine sediment metagenome</name>
    <dbReference type="NCBI Taxonomy" id="412755"/>
    <lineage>
        <taxon>unclassified sequences</taxon>
        <taxon>metagenomes</taxon>
        <taxon>ecological metagenomes</taxon>
    </lineage>
</organism>
<proteinExistence type="predicted"/>
<reference evidence="1" key="1">
    <citation type="journal article" date="2015" name="Nature">
        <title>Complex archaea that bridge the gap between prokaryotes and eukaryotes.</title>
        <authorList>
            <person name="Spang A."/>
            <person name="Saw J.H."/>
            <person name="Jorgensen S.L."/>
            <person name="Zaremba-Niedzwiedzka K."/>
            <person name="Martijn J."/>
            <person name="Lind A.E."/>
            <person name="van Eijk R."/>
            <person name="Schleper C."/>
            <person name="Guy L."/>
            <person name="Ettema T.J."/>
        </authorList>
    </citation>
    <scope>NUCLEOTIDE SEQUENCE</scope>
</reference>
<evidence type="ECO:0000313" key="1">
    <source>
        <dbReference type="EMBL" id="KKN78468.1"/>
    </source>
</evidence>
<dbReference type="EMBL" id="LAZR01000262">
    <property type="protein sequence ID" value="KKN78468.1"/>
    <property type="molecule type" value="Genomic_DNA"/>
</dbReference>
<sequence length="57" mass="6833">MLTKEQFMKMYNTIYADGATQGYELRDLMAKVEKRNREYTPRLTQELEQILKDKSIT</sequence>
<gene>
    <name evidence="1" type="ORF">LCGC14_0350000</name>
</gene>
<comment type="caution">
    <text evidence="1">The sequence shown here is derived from an EMBL/GenBank/DDBJ whole genome shotgun (WGS) entry which is preliminary data.</text>
</comment>
<name>A0A0F9WJ54_9ZZZZ</name>
<accession>A0A0F9WJ54</accession>
<dbReference type="AlphaFoldDB" id="A0A0F9WJ54"/>